<dbReference type="InterPro" id="IPR036291">
    <property type="entry name" value="NAD(P)-bd_dom_sf"/>
</dbReference>
<name>A9FJF1_SORC5</name>
<dbReference type="OrthoDB" id="9808276at2"/>
<evidence type="ECO:0000259" key="1">
    <source>
        <dbReference type="Pfam" id="PF01370"/>
    </source>
</evidence>
<organism evidence="2 3">
    <name type="scientific">Sorangium cellulosum (strain So ce56)</name>
    <name type="common">Polyangium cellulosum (strain So ce56)</name>
    <dbReference type="NCBI Taxonomy" id="448385"/>
    <lineage>
        <taxon>Bacteria</taxon>
        <taxon>Pseudomonadati</taxon>
        <taxon>Myxococcota</taxon>
        <taxon>Polyangia</taxon>
        <taxon>Polyangiales</taxon>
        <taxon>Polyangiaceae</taxon>
        <taxon>Sorangium</taxon>
    </lineage>
</organism>
<dbReference type="KEGG" id="scl:sce1795"/>
<dbReference type="RefSeq" id="WP_012234430.1">
    <property type="nucleotide sequence ID" value="NC_010162.1"/>
</dbReference>
<dbReference type="HOGENOM" id="CLU_007383_11_3_7"/>
<protein>
    <recommendedName>
        <fullName evidence="1">NAD-dependent epimerase/dehydratase domain-containing protein</fullName>
    </recommendedName>
</protein>
<feature type="domain" description="NAD-dependent epimerase/dehydratase" evidence="1">
    <location>
        <begin position="91"/>
        <end position="209"/>
    </location>
</feature>
<dbReference type="BioCyc" id="SCEL448385:SCE_RS09225-MONOMER"/>
<dbReference type="InterPro" id="IPR051783">
    <property type="entry name" value="NAD(P)-dependent_oxidoreduct"/>
</dbReference>
<dbReference type="PANTHER" id="PTHR48079:SF6">
    <property type="entry name" value="NAD(P)-BINDING DOMAIN-CONTAINING PROTEIN-RELATED"/>
    <property type="match status" value="1"/>
</dbReference>
<dbReference type="PANTHER" id="PTHR48079">
    <property type="entry name" value="PROTEIN YEEZ"/>
    <property type="match status" value="1"/>
</dbReference>
<keyword evidence="3" id="KW-1185">Reference proteome</keyword>
<accession>A9FJF1</accession>
<dbReference type="InterPro" id="IPR001509">
    <property type="entry name" value="Epimerase_deHydtase"/>
</dbReference>
<dbReference type="GO" id="GO:0004029">
    <property type="term" value="F:aldehyde dehydrogenase (NAD+) activity"/>
    <property type="evidence" value="ECO:0007669"/>
    <property type="project" value="TreeGrafter"/>
</dbReference>
<reference evidence="2 3" key="1">
    <citation type="journal article" date="2007" name="Nat. Biotechnol.">
        <title>Complete genome sequence of the myxobacterium Sorangium cellulosum.</title>
        <authorList>
            <person name="Schneiker S."/>
            <person name="Perlova O."/>
            <person name="Kaiser O."/>
            <person name="Gerth K."/>
            <person name="Alici A."/>
            <person name="Altmeyer M.O."/>
            <person name="Bartels D."/>
            <person name="Bekel T."/>
            <person name="Beyer S."/>
            <person name="Bode E."/>
            <person name="Bode H.B."/>
            <person name="Bolten C.J."/>
            <person name="Choudhuri J.V."/>
            <person name="Doss S."/>
            <person name="Elnakady Y.A."/>
            <person name="Frank B."/>
            <person name="Gaigalat L."/>
            <person name="Goesmann A."/>
            <person name="Groeger C."/>
            <person name="Gross F."/>
            <person name="Jelsbak L."/>
            <person name="Jelsbak L."/>
            <person name="Kalinowski J."/>
            <person name="Kegler C."/>
            <person name="Knauber T."/>
            <person name="Konietzny S."/>
            <person name="Kopp M."/>
            <person name="Krause L."/>
            <person name="Krug D."/>
            <person name="Linke B."/>
            <person name="Mahmud T."/>
            <person name="Martinez-Arias R."/>
            <person name="McHardy A.C."/>
            <person name="Merai M."/>
            <person name="Meyer F."/>
            <person name="Mormann S."/>
            <person name="Munoz-Dorado J."/>
            <person name="Perez J."/>
            <person name="Pradella S."/>
            <person name="Rachid S."/>
            <person name="Raddatz G."/>
            <person name="Rosenau F."/>
            <person name="Rueckert C."/>
            <person name="Sasse F."/>
            <person name="Scharfe M."/>
            <person name="Schuster S.C."/>
            <person name="Suen G."/>
            <person name="Treuner-Lange A."/>
            <person name="Velicer G.J."/>
            <person name="Vorholter F.-J."/>
            <person name="Weissman K.J."/>
            <person name="Welch R.D."/>
            <person name="Wenzel S.C."/>
            <person name="Whitworth D.E."/>
            <person name="Wilhelm S."/>
            <person name="Wittmann C."/>
            <person name="Bloecker H."/>
            <person name="Puehler A."/>
            <person name="Mueller R."/>
        </authorList>
    </citation>
    <scope>NUCLEOTIDE SEQUENCE [LARGE SCALE GENOMIC DNA]</scope>
    <source>
        <strain evidence="3">So ce56</strain>
    </source>
</reference>
<dbReference type="Gene3D" id="3.40.50.720">
    <property type="entry name" value="NAD(P)-binding Rossmann-like Domain"/>
    <property type="match status" value="1"/>
</dbReference>
<evidence type="ECO:0000313" key="2">
    <source>
        <dbReference type="EMBL" id="CAN91953.1"/>
    </source>
</evidence>
<sequence>MLNTSPPLIVLGCGFTGAVVAGLRRASGGRVVATTRSPERAAELAQAGIEVSVLPALTAEAVDRLVTDGADVLVAFPPDGATDAAIAPSLRRARAIAYVSSTAVYGDARGRIDEATPTSADGPRAAARLAAEDVYRARGAVVLRAAGIYGPGRGLHQRLLRGDFRMTGEGDRQGRNVVSRIHVEDLARLALAALERADRAAPGEAFLVADDAPVPQIEVVRWLCARLGLALPAGAPREDLHETLRHDRAVDNAKIKRALGMALLYPSYIEGFEACLAVEAEAPAPAAGERAPLHRG</sequence>
<gene>
    <name evidence="2" type="ordered locus">sce1795</name>
</gene>
<dbReference type="Pfam" id="PF01370">
    <property type="entry name" value="Epimerase"/>
    <property type="match status" value="1"/>
</dbReference>
<dbReference type="SUPFAM" id="SSF51735">
    <property type="entry name" value="NAD(P)-binding Rossmann-fold domains"/>
    <property type="match status" value="1"/>
</dbReference>
<dbReference type="eggNOG" id="COG0451">
    <property type="taxonomic scope" value="Bacteria"/>
</dbReference>
<dbReference type="STRING" id="448385.sce1795"/>
<proteinExistence type="predicted"/>
<dbReference type="AlphaFoldDB" id="A9FJF1"/>
<evidence type="ECO:0000313" key="3">
    <source>
        <dbReference type="Proteomes" id="UP000002139"/>
    </source>
</evidence>
<dbReference type="GO" id="GO:0005737">
    <property type="term" value="C:cytoplasm"/>
    <property type="evidence" value="ECO:0007669"/>
    <property type="project" value="TreeGrafter"/>
</dbReference>
<dbReference type="EMBL" id="AM746676">
    <property type="protein sequence ID" value="CAN91953.1"/>
    <property type="molecule type" value="Genomic_DNA"/>
</dbReference>
<dbReference type="Proteomes" id="UP000002139">
    <property type="component" value="Chromosome"/>
</dbReference>